<reference evidence="2" key="1">
    <citation type="submission" date="2022-06" db="EMBL/GenBank/DDBJ databases">
        <title>New cyanobacteria of genus Symplocastrum in benthos of Lake Baikal.</title>
        <authorList>
            <person name="Sorokovikova E."/>
            <person name="Tikhonova I."/>
            <person name="Krasnopeev A."/>
            <person name="Evseev P."/>
            <person name="Gladkikh A."/>
            <person name="Belykh O."/>
        </authorList>
    </citation>
    <scope>NUCLEOTIDE SEQUENCE</scope>
    <source>
        <strain evidence="2">BBK-W-15</strain>
    </source>
</reference>
<dbReference type="InterPro" id="IPR059206">
    <property type="entry name" value="Sll1717-like"/>
</dbReference>
<gene>
    <name evidence="2" type="ORF">NJ959_19145</name>
</gene>
<dbReference type="InterPro" id="IPR050678">
    <property type="entry name" value="DNA_Partitioning_ATPase"/>
</dbReference>
<dbReference type="SUPFAM" id="SSF52540">
    <property type="entry name" value="P-loop containing nucleoside triphosphate hydrolases"/>
    <property type="match status" value="2"/>
</dbReference>
<protein>
    <submittedName>
        <fullName evidence="2">ParA family protein</fullName>
    </submittedName>
</protein>
<dbReference type="NCBIfam" id="NF047389">
    <property type="entry name" value="ATPase_Sll1717"/>
    <property type="match status" value="1"/>
</dbReference>
<dbReference type="AlphaFoldDB" id="A0AAE3GVI0"/>
<feature type="domain" description="CobQ/CobB/MinD/ParA nucleotide binding" evidence="1">
    <location>
        <begin position="125"/>
        <end position="242"/>
    </location>
</feature>
<accession>A0AAE3GVI0</accession>
<dbReference type="InterPro" id="IPR002586">
    <property type="entry name" value="CobQ/CobB/MinD/ParA_Nub-bd_dom"/>
</dbReference>
<dbReference type="NCBIfam" id="NF047398">
    <property type="entry name" value="AAA_KGGVGR"/>
    <property type="match status" value="1"/>
</dbReference>
<dbReference type="PANTHER" id="PTHR13696">
    <property type="entry name" value="P-LOOP CONTAINING NUCLEOSIDE TRIPHOSPHATE HYDROLASE"/>
    <property type="match status" value="1"/>
</dbReference>
<dbReference type="Pfam" id="PF01656">
    <property type="entry name" value="CbiA"/>
    <property type="match status" value="1"/>
</dbReference>
<dbReference type="PANTHER" id="PTHR13696:SF52">
    <property type="entry name" value="PARA FAMILY PROTEIN CT_582"/>
    <property type="match status" value="1"/>
</dbReference>
<evidence type="ECO:0000259" key="1">
    <source>
        <dbReference type="Pfam" id="PF01656"/>
    </source>
</evidence>
<evidence type="ECO:0000313" key="2">
    <source>
        <dbReference type="EMBL" id="MCP2730548.1"/>
    </source>
</evidence>
<evidence type="ECO:0000313" key="3">
    <source>
        <dbReference type="Proteomes" id="UP001204953"/>
    </source>
</evidence>
<sequence>MNHAEIKERIEHNMANTNLEINDLRVQPDPFIGWRIAIVSSGFEGKIYEERKEIVLKGLEELTIEGLDLLTPIERKWAGNLPIDSTLEDIPLWPEALARSKNPQTVLFPSDLDEDLDRPIIATFYSLRGGVGRSTALAYTARILASRGRTVLCVDMDLEAPGLAALFGKENEISEGQGLLSILLALDQGEKPDIRNHILRISETDELYCLPPGIPDANYARLLNFIDPAAWYREERNPLRELIQMLGKDLPFKPDVILLDARTGITPLNAPLLFDLADLAIIVFFPHPQTQIGTAALVRALLAAKTQRSELQLTPEPRFLVSPIPASKAPEVIERYENRALKWISDWLAVLDDKRSEVDKIIESEITHFVHYREAIATSDRILVDREIWREFNPVAEWLERFLPTPSEQRQPVSLSNAKNQILSELEFSAGTAEYQNNLIETFVETELVNRAIEPRIPLVIGRKGTGKTAIFRRIMENYQKPSIVVLSPGPLRGNRPWIISPDGFKAIEETLTTTGVSWREFWTIQTCLSCHLSWQEQRPQPNSIIAEILTEEPDTELGVVECIEGLLKIDRIGLLARDWLSRLDKIAQPDTILLLDGLDTGFGSTQSDRERRTRAIEGLLSLITDFGDNLQKLKFKLLLREDIWRKLRFENKSHFFGRSVTLTWVDKAELFKVVIKQALRSSSFRQLIGSTDWGSLFPSDDYWTESQLFEVWNMLVGERMQGGKSAFTRNWVWNRLVDGNGNRSPRALLQLFVAATAWEKREHQRNYYGKTLIRAKALSASLEEVSKQALDALVKEEFPELQGLIDQLKELGYSPFKATELLNLDEALSLAREVGLLAVYEGTEDEVQRYKVPDIYRLGIGMTRKGQA</sequence>
<comment type="caution">
    <text evidence="2">The sequence shown here is derived from an EMBL/GenBank/DDBJ whole genome shotgun (WGS) entry which is preliminary data.</text>
</comment>
<keyword evidence="3" id="KW-1185">Reference proteome</keyword>
<dbReference type="InterPro" id="IPR027417">
    <property type="entry name" value="P-loop_NTPase"/>
</dbReference>
<organism evidence="2 3">
    <name type="scientific">Limnofasciculus baicalensis BBK-W-15</name>
    <dbReference type="NCBI Taxonomy" id="2699891"/>
    <lineage>
        <taxon>Bacteria</taxon>
        <taxon>Bacillati</taxon>
        <taxon>Cyanobacteriota</taxon>
        <taxon>Cyanophyceae</taxon>
        <taxon>Coleofasciculales</taxon>
        <taxon>Coleofasciculaceae</taxon>
        <taxon>Limnofasciculus</taxon>
        <taxon>Limnofasciculus baicalensis</taxon>
    </lineage>
</organism>
<dbReference type="Proteomes" id="UP001204953">
    <property type="component" value="Unassembled WGS sequence"/>
</dbReference>
<dbReference type="EMBL" id="JAMZMM010000213">
    <property type="protein sequence ID" value="MCP2730548.1"/>
    <property type="molecule type" value="Genomic_DNA"/>
</dbReference>
<dbReference type="RefSeq" id="WP_254013304.1">
    <property type="nucleotide sequence ID" value="NZ_JAMZMM010000213.1"/>
</dbReference>
<name>A0AAE3GVI0_9CYAN</name>
<proteinExistence type="predicted"/>
<dbReference type="Gene3D" id="3.40.50.300">
    <property type="entry name" value="P-loop containing nucleotide triphosphate hydrolases"/>
    <property type="match status" value="1"/>
</dbReference>